<feature type="transmembrane region" description="Helical" evidence="1">
    <location>
        <begin position="710"/>
        <end position="732"/>
    </location>
</feature>
<dbReference type="SUPFAM" id="SSF57184">
    <property type="entry name" value="Growth factor receptor domain"/>
    <property type="match status" value="1"/>
</dbReference>
<keyword evidence="1" id="KW-1133">Transmembrane helix</keyword>
<dbReference type="InterPro" id="IPR009030">
    <property type="entry name" value="Growth_fac_rcpt_cys_sf"/>
</dbReference>
<proteinExistence type="predicted"/>
<feature type="transmembrane region" description="Helical" evidence="1">
    <location>
        <begin position="772"/>
        <end position="792"/>
    </location>
</feature>
<feature type="transmembrane region" description="Helical" evidence="1">
    <location>
        <begin position="844"/>
        <end position="868"/>
    </location>
</feature>
<gene>
    <name evidence="2" type="ORF">C1SCF055_LOCUS39077</name>
</gene>
<dbReference type="OrthoDB" id="2145805at2759"/>
<evidence type="ECO:0000256" key="1">
    <source>
        <dbReference type="SAM" id="Phobius"/>
    </source>
</evidence>
<name>A0A9P1DQ57_9DINO</name>
<reference evidence="3" key="2">
    <citation type="submission" date="2024-04" db="EMBL/GenBank/DDBJ databases">
        <authorList>
            <person name="Chen Y."/>
            <person name="Shah S."/>
            <person name="Dougan E. K."/>
            <person name="Thang M."/>
            <person name="Chan C."/>
        </authorList>
    </citation>
    <scope>NUCLEOTIDE SEQUENCE [LARGE SCALE GENOMIC DNA]</scope>
</reference>
<dbReference type="EMBL" id="CAMXCT010006223">
    <property type="protein sequence ID" value="CAI4014153.1"/>
    <property type="molecule type" value="Genomic_DNA"/>
</dbReference>
<accession>A0A9P1DQ57</accession>
<comment type="caution">
    <text evidence="2">The sequence shown here is derived from an EMBL/GenBank/DDBJ whole genome shotgun (WGS) entry which is preliminary data.</text>
</comment>
<evidence type="ECO:0000313" key="2">
    <source>
        <dbReference type="EMBL" id="CAI4014153.1"/>
    </source>
</evidence>
<organism evidence="2">
    <name type="scientific">Cladocopium goreaui</name>
    <dbReference type="NCBI Taxonomy" id="2562237"/>
    <lineage>
        <taxon>Eukaryota</taxon>
        <taxon>Sar</taxon>
        <taxon>Alveolata</taxon>
        <taxon>Dinophyceae</taxon>
        <taxon>Suessiales</taxon>
        <taxon>Symbiodiniaceae</taxon>
        <taxon>Cladocopium</taxon>
    </lineage>
</organism>
<sequence length="965" mass="105117">MRIDTATAQFPSLLAPAAVAQCLGNGTHPSLRKNLVNPETGESYPLGITVPAWAASYATSYMAGILIQDLLGINVTYSIVTGQVEAFFSVAGCLTPNNSSDRGCGPEGPSVTYQHLQMETWYGNYPAVWAQTQTFATPPKLLGSMGYEGTEDMYFSSRELNAAYEAEGLALDYWTGFDATWKQPGLYFDQPSAVNRSMLKPCADTNLYNDLMMSAYLSASGDTDGVVVQPDGKVVGKCPGDGYFWLSPSCRSDPTKCVLYITGGGGYGLSGVLQRATRWNIPLAFGVGATWGDFVSVANTKKSMFYWWTPDPTFLEMSPVMTKFPAHDKQAWEQGDISTAALGVFIGKIVSHDLSALAPRLVGFLDNIQIDMDTINAMMLDQKTSGEEWEPVMCRWLQNNPQIWSSWMPDDSTCFPKFGMFNEITEQFVSNRDDKEGLRCRACPSGTYSKQLSDDDGTTYICEACPAGRTLSPDVYLSIPGFQEYGKEMRREADVPKDTYKPTFWSNLSLRAMSEGRVPRSDWSANVQAMRCGLLPGRRKRPHLQKCPDNSRTLQRGSLSFTDCGCEVGYINVANVTVGNLSCTECQEGLTCPVMGTLASLKNGAHPLGTNYLPAVAKGYFVTELKPLEVYRCGHISSCPGGLPAQCNSGLIGVPCGECPEGFNMSDGKCEQCDDSLVVLWALGTVFVFLFLTASYYLMTSKVTAKASVLFTTTCAFGMLISLLQSIGIIGTMTVEFPVNISSFFGWFSILLLDLDNFGFACLAGSATALRYSASVLFFPAGIAWYMLNYGVSQLVPKHRWDATKVASCMGQFLQVGFSTMSATALIPLTCYTHPNNQQSLLKYPNVICGTDVHGAMLAIGVALLIVGSRFRSSPVPVLSGFYGTMAWAAWLRTASPLPHVVPRPGRLRVRFCTRAGANVCLGFVSPSSWTGPDLGTAKGRYGGSCRATFHWLLALRLARLYLGR</sequence>
<evidence type="ECO:0000313" key="4">
    <source>
        <dbReference type="Proteomes" id="UP001152797"/>
    </source>
</evidence>
<dbReference type="EMBL" id="CAMXCT030006223">
    <property type="protein sequence ID" value="CAL4801465.1"/>
    <property type="molecule type" value="Genomic_DNA"/>
</dbReference>
<dbReference type="AlphaFoldDB" id="A0A9P1DQ57"/>
<dbReference type="Proteomes" id="UP001152797">
    <property type="component" value="Unassembled WGS sequence"/>
</dbReference>
<feature type="transmembrane region" description="Helical" evidence="1">
    <location>
        <begin position="812"/>
        <end position="832"/>
    </location>
</feature>
<evidence type="ECO:0000313" key="3">
    <source>
        <dbReference type="EMBL" id="CAL1167528.1"/>
    </source>
</evidence>
<protein>
    <submittedName>
        <fullName evidence="2">Uncharacterized protein</fullName>
    </submittedName>
</protein>
<dbReference type="EMBL" id="CAMXCT020006223">
    <property type="protein sequence ID" value="CAL1167528.1"/>
    <property type="molecule type" value="Genomic_DNA"/>
</dbReference>
<keyword evidence="1" id="KW-0812">Transmembrane</keyword>
<feature type="transmembrane region" description="Helical" evidence="1">
    <location>
        <begin position="678"/>
        <end position="698"/>
    </location>
</feature>
<keyword evidence="1" id="KW-0472">Membrane</keyword>
<reference evidence="2" key="1">
    <citation type="submission" date="2022-10" db="EMBL/GenBank/DDBJ databases">
        <authorList>
            <person name="Chen Y."/>
            <person name="Dougan E. K."/>
            <person name="Chan C."/>
            <person name="Rhodes N."/>
            <person name="Thang M."/>
        </authorList>
    </citation>
    <scope>NUCLEOTIDE SEQUENCE</scope>
</reference>
<feature type="transmembrane region" description="Helical" evidence="1">
    <location>
        <begin position="744"/>
        <end position="765"/>
    </location>
</feature>
<keyword evidence="4" id="KW-1185">Reference proteome</keyword>
<dbReference type="SUPFAM" id="SSF53850">
    <property type="entry name" value="Periplasmic binding protein-like II"/>
    <property type="match status" value="1"/>
</dbReference>
<dbReference type="Gene3D" id="3.40.190.10">
    <property type="entry name" value="Periplasmic binding protein-like II"/>
    <property type="match status" value="1"/>
</dbReference>